<name>A0A6L9S8C9_9ACTN</name>
<keyword evidence="3" id="KW-0410">Iron transport</keyword>
<dbReference type="InterPro" id="IPR003593">
    <property type="entry name" value="AAA+_ATPase"/>
</dbReference>
<dbReference type="PROSITE" id="PS50893">
    <property type="entry name" value="ABC_TRANSPORTER_2"/>
    <property type="match status" value="1"/>
</dbReference>
<dbReference type="Gene3D" id="3.40.50.300">
    <property type="entry name" value="P-loop containing nucleotide triphosphate hydrolases"/>
    <property type="match status" value="1"/>
</dbReference>
<keyword evidence="2" id="KW-1003">Cell membrane</keyword>
<comment type="caution">
    <text evidence="11">The sequence shown here is derived from an EMBL/GenBank/DDBJ whole genome shotgun (WGS) entry which is preliminary data.</text>
</comment>
<dbReference type="GO" id="GO:0005524">
    <property type="term" value="F:ATP binding"/>
    <property type="evidence" value="ECO:0007669"/>
    <property type="project" value="UniProtKB-KW"/>
</dbReference>
<evidence type="ECO:0000256" key="8">
    <source>
        <dbReference type="ARBA" id="ARBA00023136"/>
    </source>
</evidence>
<dbReference type="EC" id="7.6.2.9" evidence="9"/>
<protein>
    <recommendedName>
        <fullName evidence="9">ABC-type quaternary amine transporter</fullName>
        <ecNumber evidence="9">7.6.2.9</ecNumber>
    </recommendedName>
</protein>
<dbReference type="GO" id="GO:0015418">
    <property type="term" value="F:ABC-type quaternary ammonium compound transporting activity"/>
    <property type="evidence" value="ECO:0007669"/>
    <property type="project" value="UniProtKB-EC"/>
</dbReference>
<keyword evidence="5 11" id="KW-0067">ATP-binding</keyword>
<evidence type="ECO:0000256" key="4">
    <source>
        <dbReference type="ARBA" id="ARBA00022741"/>
    </source>
</evidence>
<dbReference type="InterPro" id="IPR017871">
    <property type="entry name" value="ABC_transporter-like_CS"/>
</dbReference>
<accession>A0A6L9S8C9</accession>
<sequence length="363" mass="37851">MSSRRESGVPPSAASPVDLRVTDVTKAFGEVPVLRGVSLMVGAGGTLALLGPSGCGKTTLLRIVAGLEDPDGGTVAAGDRVLVGPGDRIPPERRRVGMVFQDWALFPHLTVADNVAYGLRRLGKEKIGTRVRDALEMVGLSALADRAPGTLSGGQQQRIALARAIAPQPSVLLLDEPFSNLDAALRVRVRTEVHQLLADLGITTVVVTHDQEEAFVLAENVAVIRDGQIVQQGPPTTIYARPADRWVAEFVGDANLVPGESSGGAAMTVLGRIPVADRVSGTVDVLVRPESVAISPGGAAGDAAGAARVELVEFYGHDTVTLVRMENGQLLRVRSSGPPVAERGAPVVVAYQGPAAVAYRIDA</sequence>
<gene>
    <name evidence="11" type="ORF">G1H10_14120</name>
</gene>
<evidence type="ECO:0000256" key="3">
    <source>
        <dbReference type="ARBA" id="ARBA00022496"/>
    </source>
</evidence>
<evidence type="ECO:0000256" key="5">
    <source>
        <dbReference type="ARBA" id="ARBA00022840"/>
    </source>
</evidence>
<dbReference type="RefSeq" id="WP_163738689.1">
    <property type="nucleotide sequence ID" value="NZ_JAAGOA010000009.1"/>
</dbReference>
<dbReference type="AlphaFoldDB" id="A0A6L9S8C9"/>
<dbReference type="Proteomes" id="UP000475214">
    <property type="component" value="Unassembled WGS sequence"/>
</dbReference>
<dbReference type="InterPro" id="IPR013611">
    <property type="entry name" value="Transp-assoc_OB_typ2"/>
</dbReference>
<evidence type="ECO:0000256" key="9">
    <source>
        <dbReference type="ARBA" id="ARBA00066388"/>
    </source>
</evidence>
<dbReference type="InterPro" id="IPR008995">
    <property type="entry name" value="Mo/tungstate-bd_C_term_dom"/>
</dbReference>
<dbReference type="Pfam" id="PF00005">
    <property type="entry name" value="ABC_tran"/>
    <property type="match status" value="1"/>
</dbReference>
<proteinExistence type="predicted"/>
<dbReference type="FunFam" id="3.40.50.300:FF:000425">
    <property type="entry name" value="Probable ABC transporter, ATP-binding subunit"/>
    <property type="match status" value="1"/>
</dbReference>
<evidence type="ECO:0000256" key="7">
    <source>
        <dbReference type="ARBA" id="ARBA00023065"/>
    </source>
</evidence>
<dbReference type="GO" id="GO:0015408">
    <property type="term" value="F:ABC-type ferric iron transporter activity"/>
    <property type="evidence" value="ECO:0007669"/>
    <property type="project" value="InterPro"/>
</dbReference>
<dbReference type="SUPFAM" id="SSF52540">
    <property type="entry name" value="P-loop containing nucleoside triphosphate hydrolases"/>
    <property type="match status" value="1"/>
</dbReference>
<dbReference type="InterPro" id="IPR003439">
    <property type="entry name" value="ABC_transporter-like_ATP-bd"/>
</dbReference>
<dbReference type="GO" id="GO:0016887">
    <property type="term" value="F:ATP hydrolysis activity"/>
    <property type="evidence" value="ECO:0007669"/>
    <property type="project" value="InterPro"/>
</dbReference>
<dbReference type="CDD" id="cd03259">
    <property type="entry name" value="ABC_Carb_Solutes_like"/>
    <property type="match status" value="1"/>
</dbReference>
<dbReference type="InterPro" id="IPR050093">
    <property type="entry name" value="ABC_SmlMolc_Importer"/>
</dbReference>
<evidence type="ECO:0000313" key="11">
    <source>
        <dbReference type="EMBL" id="NEE01307.1"/>
    </source>
</evidence>
<keyword evidence="4" id="KW-0547">Nucleotide-binding</keyword>
<keyword evidence="12" id="KW-1185">Reference proteome</keyword>
<dbReference type="SMART" id="SM00382">
    <property type="entry name" value="AAA"/>
    <property type="match status" value="1"/>
</dbReference>
<keyword evidence="6" id="KW-0408">Iron</keyword>
<evidence type="ECO:0000256" key="1">
    <source>
        <dbReference type="ARBA" id="ARBA00022448"/>
    </source>
</evidence>
<organism evidence="11 12">
    <name type="scientific">Phytoactinopolyspora halotolerans</name>
    <dbReference type="NCBI Taxonomy" id="1981512"/>
    <lineage>
        <taxon>Bacteria</taxon>
        <taxon>Bacillati</taxon>
        <taxon>Actinomycetota</taxon>
        <taxon>Actinomycetes</taxon>
        <taxon>Jiangellales</taxon>
        <taxon>Jiangellaceae</taxon>
        <taxon>Phytoactinopolyspora</taxon>
    </lineage>
</organism>
<dbReference type="PANTHER" id="PTHR42781:SF4">
    <property type="entry name" value="SPERMIDINE_PUTRESCINE IMPORT ATP-BINDING PROTEIN POTA"/>
    <property type="match status" value="1"/>
</dbReference>
<keyword evidence="1" id="KW-0813">Transport</keyword>
<dbReference type="InterPro" id="IPR027417">
    <property type="entry name" value="P-loop_NTPase"/>
</dbReference>
<dbReference type="InterPro" id="IPR015853">
    <property type="entry name" value="ABC_transpr_FbpC"/>
</dbReference>
<dbReference type="PROSITE" id="PS00211">
    <property type="entry name" value="ABC_TRANSPORTER_1"/>
    <property type="match status" value="1"/>
</dbReference>
<reference evidence="11 12" key="1">
    <citation type="submission" date="2020-02" db="EMBL/GenBank/DDBJ databases">
        <authorList>
            <person name="Li X.-J."/>
            <person name="Han X.-M."/>
        </authorList>
    </citation>
    <scope>NUCLEOTIDE SEQUENCE [LARGE SCALE GENOMIC DNA]</scope>
    <source>
        <strain evidence="11 12">CCTCC AB 2017055</strain>
    </source>
</reference>
<dbReference type="PANTHER" id="PTHR42781">
    <property type="entry name" value="SPERMIDINE/PUTRESCINE IMPORT ATP-BINDING PROTEIN POTA"/>
    <property type="match status" value="1"/>
</dbReference>
<evidence type="ECO:0000256" key="6">
    <source>
        <dbReference type="ARBA" id="ARBA00023004"/>
    </source>
</evidence>
<evidence type="ECO:0000313" key="12">
    <source>
        <dbReference type="Proteomes" id="UP000475214"/>
    </source>
</evidence>
<keyword evidence="8" id="KW-0472">Membrane</keyword>
<dbReference type="Pfam" id="PF08402">
    <property type="entry name" value="TOBE_2"/>
    <property type="match status" value="1"/>
</dbReference>
<feature type="domain" description="ABC transporter" evidence="10">
    <location>
        <begin position="19"/>
        <end position="251"/>
    </location>
</feature>
<dbReference type="SUPFAM" id="SSF50331">
    <property type="entry name" value="MOP-like"/>
    <property type="match status" value="1"/>
</dbReference>
<dbReference type="EMBL" id="JAAGOA010000009">
    <property type="protein sequence ID" value="NEE01307.1"/>
    <property type="molecule type" value="Genomic_DNA"/>
</dbReference>
<keyword evidence="7" id="KW-0406">Ion transport</keyword>
<dbReference type="GO" id="GO:0043190">
    <property type="term" value="C:ATP-binding cassette (ABC) transporter complex"/>
    <property type="evidence" value="ECO:0007669"/>
    <property type="project" value="InterPro"/>
</dbReference>
<evidence type="ECO:0000256" key="2">
    <source>
        <dbReference type="ARBA" id="ARBA00022475"/>
    </source>
</evidence>
<evidence type="ECO:0000259" key="10">
    <source>
        <dbReference type="PROSITE" id="PS50893"/>
    </source>
</evidence>